<accession>A0A852RXK2</accession>
<dbReference type="InterPro" id="IPR052336">
    <property type="entry name" value="MlaD_Phospholipid_Transporter"/>
</dbReference>
<evidence type="ECO:0000313" key="4">
    <source>
        <dbReference type="EMBL" id="NYD32584.1"/>
    </source>
</evidence>
<dbReference type="InterPro" id="IPR003399">
    <property type="entry name" value="Mce/MlaD"/>
</dbReference>
<dbReference type="GO" id="GO:0005576">
    <property type="term" value="C:extracellular region"/>
    <property type="evidence" value="ECO:0007669"/>
    <property type="project" value="TreeGrafter"/>
</dbReference>
<organism evidence="4 5">
    <name type="scientific">Nocardioides kongjuensis</name>
    <dbReference type="NCBI Taxonomy" id="349522"/>
    <lineage>
        <taxon>Bacteria</taxon>
        <taxon>Bacillati</taxon>
        <taxon>Actinomycetota</taxon>
        <taxon>Actinomycetes</taxon>
        <taxon>Propionibacteriales</taxon>
        <taxon>Nocardioidaceae</taxon>
        <taxon>Nocardioides</taxon>
    </lineage>
</organism>
<evidence type="ECO:0000313" key="5">
    <source>
        <dbReference type="Proteomes" id="UP000582231"/>
    </source>
</evidence>
<name>A0A852RXK2_9ACTN</name>
<dbReference type="PANTHER" id="PTHR33371:SF16">
    <property type="entry name" value="MCE-FAMILY PROTEIN MCE3F"/>
    <property type="match status" value="1"/>
</dbReference>
<reference evidence="4 5" key="1">
    <citation type="submission" date="2020-07" db="EMBL/GenBank/DDBJ databases">
        <title>Sequencing the genomes of 1000 actinobacteria strains.</title>
        <authorList>
            <person name="Klenk H.-P."/>
        </authorList>
    </citation>
    <scope>NUCLEOTIDE SEQUENCE [LARGE SCALE GENOMIC DNA]</scope>
    <source>
        <strain evidence="4 5">DSM 19082</strain>
    </source>
</reference>
<dbReference type="InterPro" id="IPR005693">
    <property type="entry name" value="Mce"/>
</dbReference>
<feature type="region of interest" description="Disordered" evidence="1">
    <location>
        <begin position="114"/>
        <end position="137"/>
    </location>
</feature>
<dbReference type="EMBL" id="JACCBF010000001">
    <property type="protein sequence ID" value="NYD32584.1"/>
    <property type="molecule type" value="Genomic_DNA"/>
</dbReference>
<evidence type="ECO:0000259" key="3">
    <source>
        <dbReference type="Pfam" id="PF02470"/>
    </source>
</evidence>
<keyword evidence="5" id="KW-1185">Reference proteome</keyword>
<dbReference type="Proteomes" id="UP000582231">
    <property type="component" value="Unassembled WGS sequence"/>
</dbReference>
<feature type="domain" description="Mce/MlaD" evidence="3">
    <location>
        <begin position="41"/>
        <end position="113"/>
    </location>
</feature>
<keyword evidence="2" id="KW-1133">Transmembrane helix</keyword>
<dbReference type="NCBIfam" id="TIGR00996">
    <property type="entry name" value="Mtu_fam_mce"/>
    <property type="match status" value="1"/>
</dbReference>
<protein>
    <submittedName>
        <fullName evidence="4">Phospholipid/cholesterol/gamma-HCH transport system substrate-binding protein</fullName>
    </submittedName>
</protein>
<keyword evidence="2" id="KW-0472">Membrane</keyword>
<keyword evidence="2" id="KW-0812">Transmembrane</keyword>
<feature type="transmembrane region" description="Helical" evidence="2">
    <location>
        <begin position="12"/>
        <end position="30"/>
    </location>
</feature>
<dbReference type="Pfam" id="PF02470">
    <property type="entry name" value="MlaD"/>
    <property type="match status" value="1"/>
</dbReference>
<comment type="caution">
    <text evidence="4">The sequence shown here is derived from an EMBL/GenBank/DDBJ whole genome shotgun (WGS) entry which is preliminary data.</text>
</comment>
<dbReference type="PANTHER" id="PTHR33371">
    <property type="entry name" value="INTERMEMBRANE PHOSPHOLIPID TRANSPORT SYSTEM BINDING PROTEIN MLAD-RELATED"/>
    <property type="match status" value="1"/>
</dbReference>
<proteinExistence type="predicted"/>
<dbReference type="AlphaFoldDB" id="A0A852RXK2"/>
<sequence>MLLTPLIKRQLRIFTVLAVVALGLAFFQYARVPAMLGIGVYDVSVDFGDASGLYPKAAVTYRGVEVGQVSRLEVTDRGAIATLRLDDDARIPAGASAELHSTSAVGEQYVDLVDPRTPTSGEPSGGKADAGSGDVLADGARIPRDRAVEMPQITPVLDSVNRLLESVPKAETKRVLDEVDAGLGGAGPDLNELVDATGDVLSEAQARIDATTSLIAAVQPVLETQRDLGSRTRSYAASLDQLTAALAAGDSAAVRTLLRNAPGGLDAATRTVTDLQPVLPMMLANLTTNAQVLHTYLPQVHQTLVVYPSLVARLQSAINPRAKYGDVQLDLRAALNNPPTCQSGYLSPKQRRNPRATEVRDVDTLAHCEIAPDDPTAIRGARNLPCPEGDGRGNTPAACGEHFGGGVWPDSSGTVAYDLAVGRGDGTATAPAPASAGAPENGGDELWKILVLAPLGVR</sequence>
<dbReference type="RefSeq" id="WP_179728739.1">
    <property type="nucleotide sequence ID" value="NZ_BAABEF010000001.1"/>
</dbReference>
<gene>
    <name evidence="4" type="ORF">BJ958_004130</name>
</gene>
<evidence type="ECO:0000256" key="1">
    <source>
        <dbReference type="SAM" id="MobiDB-lite"/>
    </source>
</evidence>
<evidence type="ECO:0000256" key="2">
    <source>
        <dbReference type="SAM" id="Phobius"/>
    </source>
</evidence>